<gene>
    <name evidence="1" type="ORF">PCOR1329_LOCUS71355</name>
</gene>
<reference evidence="1" key="1">
    <citation type="submission" date="2023-10" db="EMBL/GenBank/DDBJ databases">
        <authorList>
            <person name="Chen Y."/>
            <person name="Shah S."/>
            <person name="Dougan E. K."/>
            <person name="Thang M."/>
            <person name="Chan C."/>
        </authorList>
    </citation>
    <scope>NUCLEOTIDE SEQUENCE [LARGE SCALE GENOMIC DNA]</scope>
</reference>
<keyword evidence="2" id="KW-1185">Reference proteome</keyword>
<comment type="caution">
    <text evidence="1">The sequence shown here is derived from an EMBL/GenBank/DDBJ whole genome shotgun (WGS) entry which is preliminary data.</text>
</comment>
<dbReference type="Proteomes" id="UP001189429">
    <property type="component" value="Unassembled WGS sequence"/>
</dbReference>
<organism evidence="1 2">
    <name type="scientific">Prorocentrum cordatum</name>
    <dbReference type="NCBI Taxonomy" id="2364126"/>
    <lineage>
        <taxon>Eukaryota</taxon>
        <taxon>Sar</taxon>
        <taxon>Alveolata</taxon>
        <taxon>Dinophyceae</taxon>
        <taxon>Prorocentrales</taxon>
        <taxon>Prorocentraceae</taxon>
        <taxon>Prorocentrum</taxon>
    </lineage>
</organism>
<evidence type="ECO:0000313" key="2">
    <source>
        <dbReference type="Proteomes" id="UP001189429"/>
    </source>
</evidence>
<dbReference type="EMBL" id="CAUYUJ010019469">
    <property type="protein sequence ID" value="CAK0891384.1"/>
    <property type="molecule type" value="Genomic_DNA"/>
</dbReference>
<proteinExistence type="predicted"/>
<evidence type="ECO:0000313" key="1">
    <source>
        <dbReference type="EMBL" id="CAK0891384.1"/>
    </source>
</evidence>
<sequence length="271" mass="29544">MGGDIRATSDFWPFPSRAPTFQAGLQSARGCAQEVGAIGEKRGLGPRRVHAAMEVLRELRLPVGGATGSEMEKHRKTIFGQFITATANQRGRLMAQVIFQSPKASETYMKDEEAEGARLGILSSSLNPTPVLGAARRQKEIGETAPAWVKNFSALKLKEAMAVGPPGINAAKGRGAGPEAALERAVETALRRRRKALRRDDNPACICWWEITVGKRRYQTLRGQRGHSTKFQELFDLATQYRLRRTSIVESLAGVFQETTNAEDSGPPAGA</sequence>
<name>A0ABN9X0D4_9DINO</name>
<accession>A0ABN9X0D4</accession>
<protein>
    <submittedName>
        <fullName evidence="1">Uncharacterized protein</fullName>
    </submittedName>
</protein>